<dbReference type="Pfam" id="PF04937">
    <property type="entry name" value="DUF659"/>
    <property type="match status" value="1"/>
</dbReference>
<evidence type="ECO:0000313" key="3">
    <source>
        <dbReference type="Proteomes" id="UP001177003"/>
    </source>
</evidence>
<keyword evidence="3" id="KW-1185">Reference proteome</keyword>
<feature type="domain" description="DUF659" evidence="1">
    <location>
        <begin position="95"/>
        <end position="205"/>
    </location>
</feature>
<dbReference type="AlphaFoldDB" id="A0AA35Z0H1"/>
<accession>A0AA35Z0H1</accession>
<organism evidence="2 3">
    <name type="scientific">Lactuca saligna</name>
    <name type="common">Willowleaf lettuce</name>
    <dbReference type="NCBI Taxonomy" id="75948"/>
    <lineage>
        <taxon>Eukaryota</taxon>
        <taxon>Viridiplantae</taxon>
        <taxon>Streptophyta</taxon>
        <taxon>Embryophyta</taxon>
        <taxon>Tracheophyta</taxon>
        <taxon>Spermatophyta</taxon>
        <taxon>Magnoliopsida</taxon>
        <taxon>eudicotyledons</taxon>
        <taxon>Gunneridae</taxon>
        <taxon>Pentapetalae</taxon>
        <taxon>asterids</taxon>
        <taxon>campanulids</taxon>
        <taxon>Asterales</taxon>
        <taxon>Asteraceae</taxon>
        <taxon>Cichorioideae</taxon>
        <taxon>Cichorieae</taxon>
        <taxon>Lactucinae</taxon>
        <taxon>Lactuca</taxon>
    </lineage>
</organism>
<dbReference type="PANTHER" id="PTHR32166:SF81">
    <property type="entry name" value="OS06G0658400 PROTEIN"/>
    <property type="match status" value="1"/>
</dbReference>
<name>A0AA35Z0H1_LACSI</name>
<dbReference type="Proteomes" id="UP001177003">
    <property type="component" value="Chromosome 5"/>
</dbReference>
<proteinExistence type="predicted"/>
<dbReference type="InterPro" id="IPR007021">
    <property type="entry name" value="DUF659"/>
</dbReference>
<protein>
    <recommendedName>
        <fullName evidence="1">DUF659 domain-containing protein</fullName>
    </recommendedName>
</protein>
<dbReference type="SUPFAM" id="SSF53098">
    <property type="entry name" value="Ribonuclease H-like"/>
    <property type="match status" value="1"/>
</dbReference>
<evidence type="ECO:0000259" key="1">
    <source>
        <dbReference type="Pfam" id="PF04937"/>
    </source>
</evidence>
<reference evidence="2" key="1">
    <citation type="submission" date="2023-04" db="EMBL/GenBank/DDBJ databases">
        <authorList>
            <person name="Vijverberg K."/>
            <person name="Xiong W."/>
            <person name="Schranz E."/>
        </authorList>
    </citation>
    <scope>NUCLEOTIDE SEQUENCE</scope>
</reference>
<sequence length="375" mass="43537">MTQLEDAYEKKKTESQAKEVQLPCEAGVGFKKRKGISTPIERAFGDEIRDELDQEIARMFYTGGLPFNLARNPHYVRAFQFAANNKIDGYVPTGYNKLRTTLLQKEKDNVHKPLEPLRSTWKEKCVTIVSDGWSDPTRKPLINFMATSGNGPLFLKAVNCFGEVKDRFFIAELMKGVINEIGHENVVQIITDNAPNCKAAREIIEISLDKRSSRRGVCNKKNYVKNHNMRFSIFTKFTPLRLLSVADTRFASIIVMLKRLKLIKSSLQDMFISEEWSSYRLDDTEKANAVKEYILNHDWWDKDFMIEKVNIEIHKKEKRPTSQISCFYDVVHRILVARWAKNNTPLHCLAHSLHSRYYSDAWLMEDSTRCHPHRD</sequence>
<evidence type="ECO:0000313" key="2">
    <source>
        <dbReference type="EMBL" id="CAI9283673.1"/>
    </source>
</evidence>
<gene>
    <name evidence="2" type="ORF">LSALG_LOCUS23254</name>
</gene>
<dbReference type="EMBL" id="OX465081">
    <property type="protein sequence ID" value="CAI9283673.1"/>
    <property type="molecule type" value="Genomic_DNA"/>
</dbReference>
<dbReference type="InterPro" id="IPR012337">
    <property type="entry name" value="RNaseH-like_sf"/>
</dbReference>
<dbReference type="PANTHER" id="PTHR32166">
    <property type="entry name" value="OSJNBA0013A04.12 PROTEIN"/>
    <property type="match status" value="1"/>
</dbReference>